<dbReference type="GO" id="GO:0005739">
    <property type="term" value="C:mitochondrion"/>
    <property type="evidence" value="ECO:0007669"/>
    <property type="project" value="TreeGrafter"/>
</dbReference>
<reference evidence="7" key="1">
    <citation type="submission" date="2016-05" db="EMBL/GenBank/DDBJ databases">
        <authorList>
            <person name="Naeem Raeece"/>
        </authorList>
    </citation>
    <scope>NUCLEOTIDE SEQUENCE [LARGE SCALE GENOMIC DNA]</scope>
</reference>
<keyword evidence="3" id="KW-0520">NAD</keyword>
<dbReference type="GO" id="GO:0004352">
    <property type="term" value="F:glutamate dehydrogenase (NAD+) activity"/>
    <property type="evidence" value="ECO:0007669"/>
    <property type="project" value="TreeGrafter"/>
</dbReference>
<dbReference type="InterPro" id="IPR036291">
    <property type="entry name" value="NAD(P)-bd_dom_sf"/>
</dbReference>
<evidence type="ECO:0000259" key="5">
    <source>
        <dbReference type="SMART" id="SM00839"/>
    </source>
</evidence>
<evidence type="ECO:0000256" key="1">
    <source>
        <dbReference type="ARBA" id="ARBA00006382"/>
    </source>
</evidence>
<evidence type="ECO:0000256" key="4">
    <source>
        <dbReference type="SAM" id="MobiDB-lite"/>
    </source>
</evidence>
<dbReference type="EMBL" id="FLRD01000004">
    <property type="protein sequence ID" value="SBT30578.1"/>
    <property type="molecule type" value="Genomic_DNA"/>
</dbReference>
<organism evidence="6 7">
    <name type="scientific">Plasmodium ovale wallikeri</name>
    <dbReference type="NCBI Taxonomy" id="864142"/>
    <lineage>
        <taxon>Eukaryota</taxon>
        <taxon>Sar</taxon>
        <taxon>Alveolata</taxon>
        <taxon>Apicomplexa</taxon>
        <taxon>Aconoidasida</taxon>
        <taxon>Haemosporida</taxon>
        <taxon>Plasmodiidae</taxon>
        <taxon>Plasmodium</taxon>
        <taxon>Plasmodium (Plasmodium)</taxon>
    </lineage>
</organism>
<accession>A0A1A8YGA1</accession>
<dbReference type="InterPro" id="IPR028971">
    <property type="entry name" value="NAD-GDH_cat"/>
</dbReference>
<evidence type="ECO:0000256" key="2">
    <source>
        <dbReference type="ARBA" id="ARBA00023002"/>
    </source>
</evidence>
<proteinExistence type="inferred from homology"/>
<dbReference type="Pfam" id="PF00208">
    <property type="entry name" value="ELFV_dehydrog"/>
    <property type="match status" value="1"/>
</dbReference>
<feature type="domain" description="Glutamate/phenylalanine/leucine/valine/L-tryptophan dehydrogenase C-terminal" evidence="5">
    <location>
        <begin position="710"/>
        <end position="1035"/>
    </location>
</feature>
<protein>
    <submittedName>
        <fullName evidence="6">Glutamate dehydrogenase, putative (GDH3)</fullName>
    </submittedName>
</protein>
<dbReference type="Pfam" id="PF05088">
    <property type="entry name" value="Bac_GDH_CD"/>
    <property type="match status" value="1"/>
</dbReference>
<feature type="compositionally biased region" description="Basic residues" evidence="4">
    <location>
        <begin position="1210"/>
        <end position="1229"/>
    </location>
</feature>
<gene>
    <name evidence="6" type="ORF">POVWA1_002440</name>
</gene>
<dbReference type="InterPro" id="IPR056365">
    <property type="entry name" value="NAD-GDH_2nd"/>
</dbReference>
<evidence type="ECO:0000313" key="7">
    <source>
        <dbReference type="Proteomes" id="UP000078555"/>
    </source>
</evidence>
<dbReference type="Gene3D" id="3.40.50.720">
    <property type="entry name" value="NAD(P)-binding Rossmann-like Domain"/>
    <property type="match status" value="1"/>
</dbReference>
<evidence type="ECO:0000256" key="3">
    <source>
        <dbReference type="ARBA" id="ARBA00023027"/>
    </source>
</evidence>
<comment type="similarity">
    <text evidence="1">Belongs to the Glu/Leu/Phe/Val dehydrogenases family.</text>
</comment>
<dbReference type="Pfam" id="PF23152">
    <property type="entry name" value="GDH_2nd"/>
    <property type="match status" value="1"/>
</dbReference>
<sequence length="1242" mass="143432">MDMEKVSALIEPGGSGEPCFSNEPFSNNSVMWKEKYEEVKRLLVSYNLFSDHLINYSIDFYFNKLGFNKYHFEETSSELISKVVVCIITAKINEQYSSDKYFPTFEEKHNNVIFIITRVFADDNKTRLNYKMEKKIEEKYFNFSDMSKDCYRLKSFRSVHSVFDKEHTYQEPLRTYILKLPTYNDDIISENETNLMKLMDVSFYNYIKGTKYEKIYDELNKAVLYDLTGQFIQTHYYGITENTFSLTIAVKRSNVISSIFSLIGDCLNMHRCFSYSKYVEPLKNGVLLIILNVNVIIDSEHEKKSLILEERIYKIVKSLKTLCLFNDSKFIQLSVKRIFTAEECAYIFIIIKFITFFSTNSFASYKNVENALHLRSDNSNAILNDFYIIKEKLKSSKYTKDEILNCALSNVKTIKSLFLNFEKKLKKKNLFTEHTSLLLQTKSSKDIIAEIEDNHHKTILQSFYMFERYAVKTNFFHMHKIGFAVSFDGALLKDSIYDAQPHSIIMTLGLHFVGFHIRFSKISRGGIRIVISNNMNSYMHNYNNLFDEAYNLAYTQNFKNKDIPEGGSKGIILLDADVCNIANTKYIKNLSFYSYVNSILDLLTEQEGDGALFISTRASNEGGNGGHGGNSNKSVALLGNRGEANKGESLAHTPAEPLAEPLAERDLIFLGPDENTGSDQLMDWACIIAKKRKYPFWKTFSTGKLRKNGGVPHDYYGMTTLGIETYIKKLCEKLNIKEENICRSLVGGPDGDLGSNAILQSKTKIISIIDGSGVLYDRNGLNKDELTRLAKRRNSKDNLNTSCMLYEQKYISKDGFKISIEDYNVSIFGKTIKSGLEFRNNFFLNSLNTCDLFNPCGGRPHSINIFNVNNIIVNGECIYKYIVEGANVFISDDARNMLESKNVILFKDASTNKGGVISSSLEVLAGLMLSDKQFIQLMCTPNSDILLVEENEITFLNQNQRRNHSPSFARSVLLGCSDRNKDNNRNKQCDGHDDVGEEYEVTPFYKEYVEEIQKKIRQYCELEFEVLWSETRRTKTPISQATNVLSKKISELKKDILSSDTLCTDRALLKKVLKDVIPPTLLKIVTFDEIFERVPYIYLRSLFASALASNYYYSQEFLNDLSVFNFFEYIRKLQTSSEYFSSPSRSFTYLFLPRPYGDYVFPHKKESKHKRTLKGFTKNGRLRRKTVWMPQTLWMLNADYQTKQIERLTKKPKQKNITHDNNKKKKKKREREIEKAKAKERK</sequence>
<feature type="compositionally biased region" description="Basic and acidic residues" evidence="4">
    <location>
        <begin position="1230"/>
        <end position="1242"/>
    </location>
</feature>
<dbReference type="PANTHER" id="PTHR11606:SF24">
    <property type="entry name" value="NAD-SPECIFIC GLUTAMATE DEHYDROGENASE"/>
    <property type="match status" value="1"/>
</dbReference>
<keyword evidence="2" id="KW-0560">Oxidoreductase</keyword>
<dbReference type="InterPro" id="IPR046346">
    <property type="entry name" value="Aminoacid_DH-like_N_sf"/>
</dbReference>
<name>A0A1A8YGA1_PLAOA</name>
<dbReference type="Pfam" id="PF23147">
    <property type="entry name" value="GDH2_N"/>
    <property type="match status" value="1"/>
</dbReference>
<dbReference type="InterPro" id="IPR055480">
    <property type="entry name" value="NAD-GDH_N"/>
</dbReference>
<dbReference type="SUPFAM" id="SSF53223">
    <property type="entry name" value="Aminoacid dehydrogenase-like, N-terminal domain"/>
    <property type="match status" value="1"/>
</dbReference>
<evidence type="ECO:0000313" key="6">
    <source>
        <dbReference type="EMBL" id="SBT30578.1"/>
    </source>
</evidence>
<dbReference type="Proteomes" id="UP000078555">
    <property type="component" value="Unassembled WGS sequence"/>
</dbReference>
<dbReference type="SMART" id="SM00839">
    <property type="entry name" value="ELFV_dehydrog"/>
    <property type="match status" value="1"/>
</dbReference>
<dbReference type="GO" id="GO:0006538">
    <property type="term" value="P:L-glutamate catabolic process"/>
    <property type="evidence" value="ECO:0007669"/>
    <property type="project" value="TreeGrafter"/>
</dbReference>
<dbReference type="AlphaFoldDB" id="A0A1A8YGA1"/>
<dbReference type="SUPFAM" id="SSF51735">
    <property type="entry name" value="NAD(P)-binding Rossmann-fold domains"/>
    <property type="match status" value="1"/>
</dbReference>
<dbReference type="InterPro" id="IPR006096">
    <property type="entry name" value="Glu/Leu/Phe/Val/Trp_DH_C"/>
</dbReference>
<feature type="region of interest" description="Disordered" evidence="4">
    <location>
        <begin position="1208"/>
        <end position="1242"/>
    </location>
</feature>
<dbReference type="PANTHER" id="PTHR11606">
    <property type="entry name" value="GLUTAMATE DEHYDROGENASE"/>
    <property type="match status" value="1"/>
</dbReference>
<keyword evidence="7" id="KW-1185">Reference proteome</keyword>